<dbReference type="Proteomes" id="UP000075714">
    <property type="component" value="Unassembled WGS sequence"/>
</dbReference>
<evidence type="ECO:0000313" key="1">
    <source>
        <dbReference type="EMBL" id="KXZ48023.1"/>
    </source>
</evidence>
<gene>
    <name evidence="1" type="ORF">GPECTOR_31g387</name>
</gene>
<dbReference type="InterPro" id="IPR036770">
    <property type="entry name" value="Ankyrin_rpt-contain_sf"/>
</dbReference>
<keyword evidence="2" id="KW-1185">Reference proteome</keyword>
<dbReference type="GO" id="GO:0016020">
    <property type="term" value="C:membrane"/>
    <property type="evidence" value="ECO:0007669"/>
    <property type="project" value="TreeGrafter"/>
</dbReference>
<dbReference type="GO" id="GO:0004620">
    <property type="term" value="F:phospholipase activity"/>
    <property type="evidence" value="ECO:0007669"/>
    <property type="project" value="TreeGrafter"/>
</dbReference>
<proteinExistence type="predicted"/>
<dbReference type="GO" id="GO:0005783">
    <property type="term" value="C:endoplasmic reticulum"/>
    <property type="evidence" value="ECO:0007669"/>
    <property type="project" value="TreeGrafter"/>
</dbReference>
<dbReference type="PANTHER" id="PTHR12393:SF6">
    <property type="entry name" value="SPHINGOMYELIN PHOSPHODIESTERASE 2"/>
    <property type="match status" value="1"/>
</dbReference>
<dbReference type="PANTHER" id="PTHR12393">
    <property type="entry name" value="SPHINGOMYELIN PHOSPHODIESTERASE RELATED"/>
    <property type="match status" value="1"/>
</dbReference>
<comment type="caution">
    <text evidence="1">The sequence shown here is derived from an EMBL/GenBank/DDBJ whole genome shotgun (WGS) entry which is preliminary data.</text>
</comment>
<evidence type="ECO:0000313" key="2">
    <source>
        <dbReference type="Proteomes" id="UP000075714"/>
    </source>
</evidence>
<organism evidence="1 2">
    <name type="scientific">Gonium pectorale</name>
    <name type="common">Green alga</name>
    <dbReference type="NCBI Taxonomy" id="33097"/>
    <lineage>
        <taxon>Eukaryota</taxon>
        <taxon>Viridiplantae</taxon>
        <taxon>Chlorophyta</taxon>
        <taxon>core chlorophytes</taxon>
        <taxon>Chlorophyceae</taxon>
        <taxon>CS clade</taxon>
        <taxon>Chlamydomonadales</taxon>
        <taxon>Volvocaceae</taxon>
        <taxon>Gonium</taxon>
    </lineage>
</organism>
<name>A0A150GE21_GONPE</name>
<protein>
    <submittedName>
        <fullName evidence="1">Uncharacterized protein</fullName>
    </submittedName>
</protein>
<accession>A0A150GE21</accession>
<dbReference type="EMBL" id="LSYV01000032">
    <property type="protein sequence ID" value="KXZ48023.1"/>
    <property type="molecule type" value="Genomic_DNA"/>
</dbReference>
<dbReference type="AlphaFoldDB" id="A0A150GE21"/>
<dbReference type="GO" id="GO:0030149">
    <property type="term" value="P:sphingolipid catabolic process"/>
    <property type="evidence" value="ECO:0007669"/>
    <property type="project" value="TreeGrafter"/>
</dbReference>
<dbReference type="SUPFAM" id="SSF48403">
    <property type="entry name" value="Ankyrin repeat"/>
    <property type="match status" value="1"/>
</dbReference>
<dbReference type="GO" id="GO:0071944">
    <property type="term" value="C:cell periphery"/>
    <property type="evidence" value="ECO:0007669"/>
    <property type="project" value="TreeGrafter"/>
</dbReference>
<sequence length="565" mass="60664">MSRCSGCCPIWLPNLVERIASFLPSNDVACALILVDKSTAALFRGRPQFSTVRLSQPVPPWAFARRWGAPGAVRSLSLDLRRKLLCLTAASGIVANLDYAMDVVGFIPTAKDKTAVLNAAAASGQAEMCRLLLGRGYPPNRETLCAAAKGGHLEACQTLLDGGVWWDAWSAAGALAGGHTRTADWLLQRRPEGAIGPGDTLQCLGSMVCKALLVAAAKGCDYGVLRSLYQRCTGDQPGAAEALRWLSTPHHWIPALPDLITAAVSSTTPDWRAKVEWLEALGAQLPSLLSSDAARMHSSVRCREAARLPSDADALERLRWLRSRGCSATADAVTAAAVAGNMATLEYLLTEGGIEGDLKEDMLHAVAEVASAGRLHALLRLESYGCRMHLYYLLKAAAEEGHLQVLEWSVEALSAHARDPDFLAAAAWRGHMHVLEWLAARGCPGSPEAFAAAAGGGCEEAVEWLAENGCPMGDDGEPYSCAAKNHDLATLRCLARAHCPWGPTGKVFTHCVAVRLPLAVLRCMAEECRCPLDVRAALRRLAKKSDGGDADVRAWLQEWERRRGQ</sequence>
<dbReference type="GO" id="GO:0046513">
    <property type="term" value="P:ceramide biosynthetic process"/>
    <property type="evidence" value="ECO:0007669"/>
    <property type="project" value="TreeGrafter"/>
</dbReference>
<reference evidence="2" key="1">
    <citation type="journal article" date="2016" name="Nat. Commun.">
        <title>The Gonium pectorale genome demonstrates co-option of cell cycle regulation during the evolution of multicellularity.</title>
        <authorList>
            <person name="Hanschen E.R."/>
            <person name="Marriage T.N."/>
            <person name="Ferris P.J."/>
            <person name="Hamaji T."/>
            <person name="Toyoda A."/>
            <person name="Fujiyama A."/>
            <person name="Neme R."/>
            <person name="Noguchi H."/>
            <person name="Minakuchi Y."/>
            <person name="Suzuki M."/>
            <person name="Kawai-Toyooka H."/>
            <person name="Smith D.R."/>
            <person name="Sparks H."/>
            <person name="Anderson J."/>
            <person name="Bakaric R."/>
            <person name="Luria V."/>
            <person name="Karger A."/>
            <person name="Kirschner M.W."/>
            <person name="Durand P.M."/>
            <person name="Michod R.E."/>
            <person name="Nozaki H."/>
            <person name="Olson B.J."/>
        </authorList>
    </citation>
    <scope>NUCLEOTIDE SEQUENCE [LARGE SCALE GENOMIC DNA]</scope>
    <source>
        <strain evidence="2">NIES-2863</strain>
    </source>
</reference>
<dbReference type="Gene3D" id="1.25.40.20">
    <property type="entry name" value="Ankyrin repeat-containing domain"/>
    <property type="match status" value="2"/>
</dbReference>